<evidence type="ECO:0000256" key="5">
    <source>
        <dbReference type="ARBA" id="ARBA00023136"/>
    </source>
</evidence>
<comment type="similarity">
    <text evidence="2">Belongs to the major facilitator superfamily. Proton-dependent oligopeptide transporter (POT/PTR) (TC 2.A.17) family.</text>
</comment>
<dbReference type="InterPro" id="IPR000109">
    <property type="entry name" value="POT_fam"/>
</dbReference>
<evidence type="ECO:0000313" key="9">
    <source>
        <dbReference type="Proteomes" id="UP001227230"/>
    </source>
</evidence>
<evidence type="ECO:0000256" key="1">
    <source>
        <dbReference type="ARBA" id="ARBA00004141"/>
    </source>
</evidence>
<evidence type="ECO:0000256" key="4">
    <source>
        <dbReference type="ARBA" id="ARBA00022989"/>
    </source>
</evidence>
<proteinExistence type="inferred from homology"/>
<gene>
    <name evidence="8" type="ORF">VitviT2T_020751</name>
</gene>
<evidence type="ECO:0000313" key="8">
    <source>
        <dbReference type="EMBL" id="WKA02580.1"/>
    </source>
</evidence>
<name>A0ABY9D714_VITVI</name>
<feature type="transmembrane region" description="Helical" evidence="7">
    <location>
        <begin position="324"/>
        <end position="344"/>
    </location>
</feature>
<sequence length="620" mass="68367">MGGQEATKAGYKSLFEKANNGKGGFRASMFIYILTSLENMGFVANMVSLFSYFYGLMHFDLSGAANTLTNFMGATFLLSLVGGFVSDTLLSRLNTCLIFGTIELLGLMLMTIQAYSNKLHPADCGKPSCVEGGTAVMFYVSLCLYALGSGGVRGALPALGADQFNQKDPNEAEALASFFNWVILSATVGASVGVTVIVWVSSTVTWYWGFFISLVTAFIGFIVLALGRRFYRIQPHGQSPIIRTVQVVIVVAIKNRSLSPPESPGELYEINDQVTDFTDPKLAHTDQFSRCLDKAAILGKDSEPRPWEVCTVTQVEEVKILTRMLPILFSTIIMNTCLAQLQTFSVHQGNEMDRFLGSFEVPASSIPIIPLVFMSILIPIYEFVFVPFARKITGHPAGITQLQRVGIGLVLSAISMAVAGLVEVKRRNEALEIPPRKISLFWLSFQYGIFGIADMFTLVGLLEFFYKEAPKGMRSLSTSFTWVSLSFGYFLSTIFVDIINSVTKRIAPSKQGWLHGSYINKNNLNLFYYFLAILSCINFVNYLYWASWYKYKAEDRPDTELKLKALSAPPVFRKESTQDNIGAITNGAASAEHTEDAKEDGGKLLNPASESRKSDAHTGC</sequence>
<feature type="transmembrane region" description="Helical" evidence="7">
    <location>
        <begin position="478"/>
        <end position="499"/>
    </location>
</feature>
<organism evidence="8 9">
    <name type="scientific">Vitis vinifera</name>
    <name type="common">Grape</name>
    <dbReference type="NCBI Taxonomy" id="29760"/>
    <lineage>
        <taxon>Eukaryota</taxon>
        <taxon>Viridiplantae</taxon>
        <taxon>Streptophyta</taxon>
        <taxon>Embryophyta</taxon>
        <taxon>Tracheophyta</taxon>
        <taxon>Spermatophyta</taxon>
        <taxon>Magnoliopsida</taxon>
        <taxon>eudicotyledons</taxon>
        <taxon>Gunneridae</taxon>
        <taxon>Pentapetalae</taxon>
        <taxon>rosids</taxon>
        <taxon>Vitales</taxon>
        <taxon>Vitaceae</taxon>
        <taxon>Viteae</taxon>
        <taxon>Vitis</taxon>
    </lineage>
</organism>
<feature type="region of interest" description="Disordered" evidence="6">
    <location>
        <begin position="583"/>
        <end position="620"/>
    </location>
</feature>
<dbReference type="Proteomes" id="UP001227230">
    <property type="component" value="Chromosome 14"/>
</dbReference>
<feature type="transmembrane region" description="Helical" evidence="7">
    <location>
        <begin position="67"/>
        <end position="85"/>
    </location>
</feature>
<dbReference type="PANTHER" id="PTHR11654">
    <property type="entry name" value="OLIGOPEPTIDE TRANSPORTER-RELATED"/>
    <property type="match status" value="1"/>
</dbReference>
<feature type="compositionally biased region" description="Basic and acidic residues" evidence="6">
    <location>
        <begin position="592"/>
        <end position="602"/>
    </location>
</feature>
<feature type="compositionally biased region" description="Basic and acidic residues" evidence="6">
    <location>
        <begin position="610"/>
        <end position="620"/>
    </location>
</feature>
<dbReference type="Pfam" id="PF00854">
    <property type="entry name" value="PTR2"/>
    <property type="match status" value="1"/>
</dbReference>
<evidence type="ECO:0000256" key="2">
    <source>
        <dbReference type="ARBA" id="ARBA00005982"/>
    </source>
</evidence>
<dbReference type="SUPFAM" id="SSF103473">
    <property type="entry name" value="MFS general substrate transporter"/>
    <property type="match status" value="2"/>
</dbReference>
<dbReference type="Gene3D" id="1.20.1250.20">
    <property type="entry name" value="MFS general substrate transporter like domains"/>
    <property type="match status" value="1"/>
</dbReference>
<evidence type="ECO:0000256" key="3">
    <source>
        <dbReference type="ARBA" id="ARBA00022692"/>
    </source>
</evidence>
<feature type="transmembrane region" description="Helical" evidence="7">
    <location>
        <begin position="364"/>
        <end position="384"/>
    </location>
</feature>
<feature type="transmembrane region" description="Helical" evidence="7">
    <location>
        <begin position="405"/>
        <end position="424"/>
    </location>
</feature>
<feature type="transmembrane region" description="Helical" evidence="7">
    <location>
        <begin position="206"/>
        <end position="226"/>
    </location>
</feature>
<dbReference type="EMBL" id="CP126661">
    <property type="protein sequence ID" value="WKA02580.1"/>
    <property type="molecule type" value="Genomic_DNA"/>
</dbReference>
<keyword evidence="9" id="KW-1185">Reference proteome</keyword>
<feature type="transmembrane region" description="Helical" evidence="7">
    <location>
        <begin position="30"/>
        <end position="55"/>
    </location>
</feature>
<dbReference type="InterPro" id="IPR036259">
    <property type="entry name" value="MFS_trans_sf"/>
</dbReference>
<evidence type="ECO:0000256" key="6">
    <source>
        <dbReference type="SAM" id="MobiDB-lite"/>
    </source>
</evidence>
<feature type="transmembrane region" description="Helical" evidence="7">
    <location>
        <begin position="177"/>
        <end position="200"/>
    </location>
</feature>
<feature type="transmembrane region" description="Helical" evidence="7">
    <location>
        <begin position="526"/>
        <end position="546"/>
    </location>
</feature>
<comment type="subcellular location">
    <subcellularLocation>
        <location evidence="1">Membrane</location>
        <topology evidence="1">Multi-pass membrane protein</topology>
    </subcellularLocation>
</comment>
<protein>
    <submittedName>
        <fullName evidence="8">Uncharacterized protein</fullName>
    </submittedName>
</protein>
<reference evidence="8 9" key="1">
    <citation type="journal article" date="2023" name="Hortic Res">
        <title>The complete reference genome for grapevine (Vitis vinifera L.) genetics and breeding.</title>
        <authorList>
            <person name="Shi X."/>
            <person name="Cao S."/>
            <person name="Wang X."/>
            <person name="Huang S."/>
            <person name="Wang Y."/>
            <person name="Liu Z."/>
            <person name="Liu W."/>
            <person name="Leng X."/>
            <person name="Peng Y."/>
            <person name="Wang N."/>
            <person name="Wang Y."/>
            <person name="Ma Z."/>
            <person name="Xu X."/>
            <person name="Zhang F."/>
            <person name="Xue H."/>
            <person name="Zhong H."/>
            <person name="Wang Y."/>
            <person name="Zhang K."/>
            <person name="Velt A."/>
            <person name="Avia K."/>
            <person name="Holtgrawe D."/>
            <person name="Grimplet J."/>
            <person name="Matus J.T."/>
            <person name="Ware D."/>
            <person name="Wu X."/>
            <person name="Wang H."/>
            <person name="Liu C."/>
            <person name="Fang Y."/>
            <person name="Rustenholz C."/>
            <person name="Cheng Z."/>
            <person name="Xiao H."/>
            <person name="Zhou Y."/>
        </authorList>
    </citation>
    <scope>NUCLEOTIDE SEQUENCE [LARGE SCALE GENOMIC DNA]</scope>
    <source>
        <strain evidence="9">cv. Pinot noir / PN40024</strain>
        <tissue evidence="8">Leaf</tissue>
    </source>
</reference>
<evidence type="ECO:0000256" key="7">
    <source>
        <dbReference type="SAM" id="Phobius"/>
    </source>
</evidence>
<keyword evidence="3 7" id="KW-0812">Transmembrane</keyword>
<feature type="transmembrane region" description="Helical" evidence="7">
    <location>
        <begin position="97"/>
        <end position="116"/>
    </location>
</feature>
<keyword evidence="5 7" id="KW-0472">Membrane</keyword>
<feature type="transmembrane region" description="Helical" evidence="7">
    <location>
        <begin position="444"/>
        <end position="466"/>
    </location>
</feature>
<accession>A0ABY9D714</accession>
<feature type="transmembrane region" description="Helical" evidence="7">
    <location>
        <begin position="136"/>
        <end position="156"/>
    </location>
</feature>
<keyword evidence="4 7" id="KW-1133">Transmembrane helix</keyword>